<dbReference type="Pfam" id="PF24357">
    <property type="entry name" value="TMD0_ABC"/>
    <property type="match status" value="1"/>
</dbReference>
<feature type="transmembrane region" description="Helical" evidence="3">
    <location>
        <begin position="147"/>
        <end position="165"/>
    </location>
</feature>
<feature type="coiled-coil region" evidence="2">
    <location>
        <begin position="256"/>
        <end position="283"/>
    </location>
</feature>
<feature type="transmembrane region" description="Helical" evidence="3">
    <location>
        <begin position="177"/>
        <end position="201"/>
    </location>
</feature>
<feature type="transmembrane region" description="Helical" evidence="3">
    <location>
        <begin position="115"/>
        <end position="135"/>
    </location>
</feature>
<reference evidence="6" key="2">
    <citation type="journal article" date="2014" name="Nat. Commun.">
        <title>The cavefish genome reveals candidate genes for eye loss.</title>
        <authorList>
            <person name="McGaugh S.E."/>
            <person name="Gross J.B."/>
            <person name="Aken B."/>
            <person name="Blin M."/>
            <person name="Borowsky R."/>
            <person name="Chalopin D."/>
            <person name="Hinaux H."/>
            <person name="Jeffery W.R."/>
            <person name="Keene A."/>
            <person name="Ma L."/>
            <person name="Minx P."/>
            <person name="Murphy D."/>
            <person name="O'Quin K.E."/>
            <person name="Retaux S."/>
            <person name="Rohner N."/>
            <person name="Searle S.M."/>
            <person name="Stahl B.A."/>
            <person name="Tabin C."/>
            <person name="Volff J.N."/>
            <person name="Yoshizawa M."/>
            <person name="Warren W.C."/>
        </authorList>
    </citation>
    <scope>NUCLEOTIDE SEQUENCE [LARGE SCALE GENOMIC DNA]</scope>
    <source>
        <strain evidence="6">female</strain>
    </source>
</reference>
<dbReference type="Bgee" id="ENSAMXG00000032430">
    <property type="expression patterns" value="Expressed in intestine and 12 other cell types or tissues"/>
</dbReference>
<dbReference type="InterPro" id="IPR056227">
    <property type="entry name" value="TMD0_ABC"/>
</dbReference>
<dbReference type="Proteomes" id="UP000018467">
    <property type="component" value="Unassembled WGS sequence"/>
</dbReference>
<feature type="transmembrane region" description="Helical" evidence="3">
    <location>
        <begin position="78"/>
        <end position="95"/>
    </location>
</feature>
<reference evidence="5" key="3">
    <citation type="submission" date="2025-08" db="UniProtKB">
        <authorList>
            <consortium name="Ensembl"/>
        </authorList>
    </citation>
    <scope>IDENTIFICATION</scope>
</reference>
<dbReference type="GeneTree" id="ENSGT00940000164383"/>
<keyword evidence="6" id="KW-1185">Reference proteome</keyword>
<dbReference type="InParanoid" id="A0A3B1JVZ0"/>
<reference evidence="6" key="1">
    <citation type="submission" date="2013-03" db="EMBL/GenBank/DDBJ databases">
        <authorList>
            <person name="Jeffery W."/>
            <person name="Warren W."/>
            <person name="Wilson R.K."/>
        </authorList>
    </citation>
    <scope>NUCLEOTIDE SEQUENCE</scope>
    <source>
        <strain evidence="6">female</strain>
    </source>
</reference>
<evidence type="ECO:0000256" key="3">
    <source>
        <dbReference type="SAM" id="Phobius"/>
    </source>
</evidence>
<feature type="transmembrane region" description="Helical" evidence="3">
    <location>
        <begin position="39"/>
        <end position="57"/>
    </location>
</feature>
<name>A0A3B1JVZ0_ASTMX</name>
<keyword evidence="2" id="KW-0175">Coiled coil</keyword>
<proteinExistence type="predicted"/>
<dbReference type="STRING" id="7994.ENSAMXP00000046592"/>
<feature type="transmembrane region" description="Helical" evidence="3">
    <location>
        <begin position="213"/>
        <end position="233"/>
    </location>
</feature>
<dbReference type="GO" id="GO:0016020">
    <property type="term" value="C:membrane"/>
    <property type="evidence" value="ECO:0007669"/>
    <property type="project" value="UniProtKB-SubCell"/>
</dbReference>
<dbReference type="Ensembl" id="ENSAMXT00000051113.1">
    <property type="protein sequence ID" value="ENSAMXP00000046592.1"/>
    <property type="gene ID" value="ENSAMXG00000032430.1"/>
</dbReference>
<organism evidence="5 6">
    <name type="scientific">Astyanax mexicanus</name>
    <name type="common">Blind cave fish</name>
    <name type="synonym">Astyanax fasciatus mexicanus</name>
    <dbReference type="NCBI Taxonomy" id="7994"/>
    <lineage>
        <taxon>Eukaryota</taxon>
        <taxon>Metazoa</taxon>
        <taxon>Chordata</taxon>
        <taxon>Craniata</taxon>
        <taxon>Vertebrata</taxon>
        <taxon>Euteleostomi</taxon>
        <taxon>Actinopterygii</taxon>
        <taxon>Neopterygii</taxon>
        <taxon>Teleostei</taxon>
        <taxon>Ostariophysi</taxon>
        <taxon>Characiformes</taxon>
        <taxon>Characoidei</taxon>
        <taxon>Acestrorhamphidae</taxon>
        <taxon>Acestrorhamphinae</taxon>
        <taxon>Astyanax</taxon>
    </lineage>
</organism>
<protein>
    <recommendedName>
        <fullName evidence="4">ABC transporter TMD0 domain-containing protein</fullName>
    </recommendedName>
</protein>
<feature type="domain" description="ABC transporter TMD0" evidence="4">
    <location>
        <begin position="24"/>
        <end position="166"/>
    </location>
</feature>
<keyword evidence="3" id="KW-1133">Transmembrane helix</keyword>
<evidence type="ECO:0000256" key="1">
    <source>
        <dbReference type="ARBA" id="ARBA00004141"/>
    </source>
</evidence>
<evidence type="ECO:0000256" key="2">
    <source>
        <dbReference type="SAM" id="Coils"/>
    </source>
</evidence>
<keyword evidence="3" id="KW-0812">Transmembrane</keyword>
<accession>A0A3B1JVZ0</accession>
<reference evidence="5" key="4">
    <citation type="submission" date="2025-09" db="UniProtKB">
        <authorList>
            <consortium name="Ensembl"/>
        </authorList>
    </citation>
    <scope>IDENTIFICATION</scope>
</reference>
<evidence type="ECO:0000313" key="5">
    <source>
        <dbReference type="Ensembl" id="ENSAMXP00000046592.1"/>
    </source>
</evidence>
<comment type="subcellular location">
    <subcellularLocation>
        <location evidence="1">Membrane</location>
        <topology evidence="1">Multi-pass membrane protein</topology>
    </subcellularLocation>
</comment>
<evidence type="ECO:0000313" key="6">
    <source>
        <dbReference type="Proteomes" id="UP000018467"/>
    </source>
</evidence>
<sequence>MFKLIISKYTFVHFSKVCNNASLLNRTDPDLTVCVERTVLVWVPLGFLWLCAPWHLATLFRKKPPGGPFSTLYTCKQALGGLLLLTAVAALALTLAEDYGAASDSSSPKSPAVLYANPVLFIVSWLLVMLVHEAVRRREKAVDSGSLFLFWLLQIICEIFPFQTLLRDALNSVLINLPRFCLFYISYGLQLISLVLSAIADVPAHRKEVAKKVVNQADVFIIYLLCLMVINGYRRPLVQEDMWELNEKDSTNFISREFEEMMKQELRKAHSRLQKKKMKMKMKKISRPEHQQNGLNKGISQDVLVLTPGWFPLF</sequence>
<dbReference type="AlphaFoldDB" id="A0A3B1JVZ0"/>
<keyword evidence="3" id="KW-0472">Membrane</keyword>
<evidence type="ECO:0000259" key="4">
    <source>
        <dbReference type="Pfam" id="PF24357"/>
    </source>
</evidence>